<accession>A0AAE3YGW4</accession>
<sequence>MSKAPEQRLRIGFDARYTRLERHDGISRFGANLAAAASRLADVTLIVSDPRQLDMLPDLPHVLATPPTSWREPATMHSLRDLEVDVVFSPMQTIGSFFKRHPLVLTIHDLIYYEHRTPPRNLPAAVRALWRVYHLSYAPQRWLLGRADAVAAVSHDTAERIRRHRLAAAPVVVVSNAAEALPAPDPAFRLTPAQQGGDFVYMGSAMPYKGVETLIDAVSRVDSARLHLVSRFDPRTRRRLKSLASRLGADVVFHDGLSDSAYRALLEASTGLVTASRAEGFGLSLVEAMSVGVPIAVSDIPIFREVAGEAAVYFDPTDPAAVAAGLVRLRTEGEDLARLARPQAARFSWDTSAAALVEACRLAIERAGTRSGR</sequence>
<evidence type="ECO:0000313" key="4">
    <source>
        <dbReference type="EMBL" id="MDR6892995.1"/>
    </source>
</evidence>
<dbReference type="SUPFAM" id="SSF53756">
    <property type="entry name" value="UDP-Glycosyltransferase/glycogen phosphorylase"/>
    <property type="match status" value="1"/>
</dbReference>
<dbReference type="InterPro" id="IPR028098">
    <property type="entry name" value="Glyco_trans_4-like_N"/>
</dbReference>
<evidence type="ECO:0000313" key="5">
    <source>
        <dbReference type="Proteomes" id="UP001247307"/>
    </source>
</evidence>
<evidence type="ECO:0000256" key="1">
    <source>
        <dbReference type="ARBA" id="ARBA00022676"/>
    </source>
</evidence>
<dbReference type="PANTHER" id="PTHR46401">
    <property type="entry name" value="GLYCOSYLTRANSFERASE WBBK-RELATED"/>
    <property type="match status" value="1"/>
</dbReference>
<dbReference type="CDD" id="cd03809">
    <property type="entry name" value="GT4_MtfB-like"/>
    <property type="match status" value="1"/>
</dbReference>
<dbReference type="PANTHER" id="PTHR46401:SF2">
    <property type="entry name" value="GLYCOSYLTRANSFERASE WBBK-RELATED"/>
    <property type="match status" value="1"/>
</dbReference>
<dbReference type="GO" id="GO:0016757">
    <property type="term" value="F:glycosyltransferase activity"/>
    <property type="evidence" value="ECO:0007669"/>
    <property type="project" value="UniProtKB-KW"/>
</dbReference>
<proteinExistence type="predicted"/>
<dbReference type="Pfam" id="PF13439">
    <property type="entry name" value="Glyco_transf_4"/>
    <property type="match status" value="1"/>
</dbReference>
<feature type="domain" description="Glycosyltransferase subfamily 4-like N-terminal" evidence="3">
    <location>
        <begin position="25"/>
        <end position="177"/>
    </location>
</feature>
<dbReference type="Pfam" id="PF13692">
    <property type="entry name" value="Glyco_trans_1_4"/>
    <property type="match status" value="1"/>
</dbReference>
<dbReference type="EMBL" id="JAVDUI010000001">
    <property type="protein sequence ID" value="MDR6892995.1"/>
    <property type="molecule type" value="Genomic_DNA"/>
</dbReference>
<dbReference type="GO" id="GO:0009103">
    <property type="term" value="P:lipopolysaccharide biosynthetic process"/>
    <property type="evidence" value="ECO:0007669"/>
    <property type="project" value="TreeGrafter"/>
</dbReference>
<keyword evidence="1" id="KW-0328">Glycosyltransferase</keyword>
<reference evidence="4" key="1">
    <citation type="submission" date="2023-07" db="EMBL/GenBank/DDBJ databases">
        <title>Sequencing the genomes of 1000 actinobacteria strains.</title>
        <authorList>
            <person name="Klenk H.-P."/>
        </authorList>
    </citation>
    <scope>NUCLEOTIDE SEQUENCE</scope>
    <source>
        <strain evidence="4">DSM 13988</strain>
    </source>
</reference>
<dbReference type="AlphaFoldDB" id="A0AAE3YGW4"/>
<protein>
    <submittedName>
        <fullName evidence="4">Glycosyltransferase involved in cell wall biosynthesis</fullName>
    </submittedName>
</protein>
<evidence type="ECO:0000256" key="2">
    <source>
        <dbReference type="ARBA" id="ARBA00022679"/>
    </source>
</evidence>
<gene>
    <name evidence="4" type="ORF">J2S35_001935</name>
</gene>
<evidence type="ECO:0000259" key="3">
    <source>
        <dbReference type="Pfam" id="PF13439"/>
    </source>
</evidence>
<keyword evidence="5" id="KW-1185">Reference proteome</keyword>
<keyword evidence="2" id="KW-0808">Transferase</keyword>
<dbReference type="RefSeq" id="WP_309852907.1">
    <property type="nucleotide sequence ID" value="NZ_BAAAIU010000004.1"/>
</dbReference>
<dbReference type="Proteomes" id="UP001247307">
    <property type="component" value="Unassembled WGS sequence"/>
</dbReference>
<organism evidence="4 5">
    <name type="scientific">Falsarthrobacter nasiphocae</name>
    <dbReference type="NCBI Taxonomy" id="189863"/>
    <lineage>
        <taxon>Bacteria</taxon>
        <taxon>Bacillati</taxon>
        <taxon>Actinomycetota</taxon>
        <taxon>Actinomycetes</taxon>
        <taxon>Micrococcales</taxon>
        <taxon>Micrococcaceae</taxon>
        <taxon>Falsarthrobacter</taxon>
    </lineage>
</organism>
<name>A0AAE3YGW4_9MICC</name>
<dbReference type="Gene3D" id="3.40.50.2000">
    <property type="entry name" value="Glycogen Phosphorylase B"/>
    <property type="match status" value="2"/>
</dbReference>
<comment type="caution">
    <text evidence="4">The sequence shown here is derived from an EMBL/GenBank/DDBJ whole genome shotgun (WGS) entry which is preliminary data.</text>
</comment>